<sequence>MATPHDRAVLIRAAQLDGTPAPEIRVLIEDTQAKITSLDSQIATLIELREEERLSLVAMHYSIAPIRSVPVELLAHIFVQAVSLDKGNHFKEVMQIAQVCVHWRRVALNTPKLWTGTICISNRKPRNGVSMAAQGLKTWLARSAPLAVPVVFETELEFSGMNWERIQPVVDEMLKTSSRWGSLTIRDAQALKLPFFLNLSRCSLEMLQTVSVPASYLAFEPIIYVLISFGHTPNLRKLSVGRGVQVNMSWSSLADLDLDLRAPDEILAILPHCHDLVHLTIYTPAWSEPLRTSTLFTLEKLQTVRFNCYKNGHFMPLLNHLLAPGLRRLRLGLDADIVWDEAQFRAFQIRSPNVIALDLRDATLTSTELVSVLGCFPLLEQLTLLRCDHGVYEAAIRALRYGNGTPPLVPRLHDLNMNFCPNPLPEDVLGDMIASRWWSDSQFAGLPSPPTVARWTRFTMISIDDDRYSKQFMEMISRLREEGLEAHVG</sequence>
<accession>A0AAW0D9D7</accession>
<dbReference type="Gene3D" id="3.80.10.10">
    <property type="entry name" value="Ribonuclease Inhibitor"/>
    <property type="match status" value="1"/>
</dbReference>
<dbReference type="SUPFAM" id="SSF52047">
    <property type="entry name" value="RNI-like"/>
    <property type="match status" value="1"/>
</dbReference>
<name>A0AAW0D9D7_9AGAR</name>
<reference evidence="2 3" key="1">
    <citation type="journal article" date="2024" name="J Genomics">
        <title>Draft genome sequencing and assembly of Favolaschia claudopus CIRM-BRFM 2984 isolated from oak limbs.</title>
        <authorList>
            <person name="Navarro D."/>
            <person name="Drula E."/>
            <person name="Chaduli D."/>
            <person name="Cazenave R."/>
            <person name="Ahrendt S."/>
            <person name="Wang J."/>
            <person name="Lipzen A."/>
            <person name="Daum C."/>
            <person name="Barry K."/>
            <person name="Grigoriev I.V."/>
            <person name="Favel A."/>
            <person name="Rosso M.N."/>
            <person name="Martin F."/>
        </authorList>
    </citation>
    <scope>NUCLEOTIDE SEQUENCE [LARGE SCALE GENOMIC DNA]</scope>
    <source>
        <strain evidence="2 3">CIRM-BRFM 2984</strain>
    </source>
</reference>
<gene>
    <name evidence="2" type="ORF">R3P38DRAFT_2867935</name>
</gene>
<dbReference type="Gene3D" id="1.20.1280.50">
    <property type="match status" value="1"/>
</dbReference>
<organism evidence="2 3">
    <name type="scientific">Favolaschia claudopus</name>
    <dbReference type="NCBI Taxonomy" id="2862362"/>
    <lineage>
        <taxon>Eukaryota</taxon>
        <taxon>Fungi</taxon>
        <taxon>Dikarya</taxon>
        <taxon>Basidiomycota</taxon>
        <taxon>Agaricomycotina</taxon>
        <taxon>Agaricomycetes</taxon>
        <taxon>Agaricomycetidae</taxon>
        <taxon>Agaricales</taxon>
        <taxon>Marasmiineae</taxon>
        <taxon>Mycenaceae</taxon>
        <taxon>Favolaschia</taxon>
    </lineage>
</organism>
<dbReference type="InterPro" id="IPR032675">
    <property type="entry name" value="LRR_dom_sf"/>
</dbReference>
<dbReference type="Pfam" id="PF12937">
    <property type="entry name" value="F-box-like"/>
    <property type="match status" value="1"/>
</dbReference>
<proteinExistence type="predicted"/>
<dbReference type="EMBL" id="JAWWNJ010000009">
    <property type="protein sequence ID" value="KAK7048198.1"/>
    <property type="molecule type" value="Genomic_DNA"/>
</dbReference>
<evidence type="ECO:0000313" key="2">
    <source>
        <dbReference type="EMBL" id="KAK7048198.1"/>
    </source>
</evidence>
<dbReference type="AlphaFoldDB" id="A0AAW0D9D7"/>
<evidence type="ECO:0000259" key="1">
    <source>
        <dbReference type="Pfam" id="PF12937"/>
    </source>
</evidence>
<dbReference type="InterPro" id="IPR001810">
    <property type="entry name" value="F-box_dom"/>
</dbReference>
<keyword evidence="3" id="KW-1185">Reference proteome</keyword>
<comment type="caution">
    <text evidence="2">The sequence shown here is derived from an EMBL/GenBank/DDBJ whole genome shotgun (WGS) entry which is preliminary data.</text>
</comment>
<protein>
    <submittedName>
        <fullName evidence="2">F-box domain-containing protein</fullName>
    </submittedName>
</protein>
<dbReference type="Proteomes" id="UP001362999">
    <property type="component" value="Unassembled WGS sequence"/>
</dbReference>
<feature type="domain" description="F-box" evidence="1">
    <location>
        <begin position="67"/>
        <end position="115"/>
    </location>
</feature>
<evidence type="ECO:0000313" key="3">
    <source>
        <dbReference type="Proteomes" id="UP001362999"/>
    </source>
</evidence>